<keyword evidence="1" id="KW-1133">Transmembrane helix</keyword>
<keyword evidence="1" id="KW-0472">Membrane</keyword>
<feature type="domain" description="TadE-like" evidence="2">
    <location>
        <begin position="9"/>
        <end position="51"/>
    </location>
</feature>
<accession>A0ABT1N2B6</accession>
<gene>
    <name evidence="3" type="ORF">NHN17_12465</name>
</gene>
<organism evidence="3 4">
    <name type="scientific">Photobacterium pectinilyticum</name>
    <dbReference type="NCBI Taxonomy" id="2906793"/>
    <lineage>
        <taxon>Bacteria</taxon>
        <taxon>Pseudomonadati</taxon>
        <taxon>Pseudomonadota</taxon>
        <taxon>Gammaproteobacteria</taxon>
        <taxon>Vibrionales</taxon>
        <taxon>Vibrionaceae</taxon>
        <taxon>Photobacterium</taxon>
    </lineage>
</organism>
<evidence type="ECO:0000259" key="2">
    <source>
        <dbReference type="Pfam" id="PF07811"/>
    </source>
</evidence>
<keyword evidence="4" id="KW-1185">Reference proteome</keyword>
<reference evidence="3 4" key="1">
    <citation type="submission" date="2022-07" db="EMBL/GenBank/DDBJ databases">
        <title>Photobacterium pectinilyticum sp. nov., a marine bacterium isolated from surface seawater of Qingdao offshore.</title>
        <authorList>
            <person name="Wang X."/>
        </authorList>
    </citation>
    <scope>NUCLEOTIDE SEQUENCE [LARGE SCALE GENOMIC DNA]</scope>
    <source>
        <strain evidence="3 4">ZSDE20</strain>
    </source>
</reference>
<dbReference type="Proteomes" id="UP001524460">
    <property type="component" value="Unassembled WGS sequence"/>
</dbReference>
<name>A0ABT1N2B6_9GAMM</name>
<evidence type="ECO:0000256" key="1">
    <source>
        <dbReference type="SAM" id="Phobius"/>
    </source>
</evidence>
<sequence length="148" mass="16395">MRFISRHRGVAIVEFTILLPFFLFLLFTIAEMGRAFYTYAELEKLSRESARYLSGELIKGSTGLYSISDSDKILAKNLAVYGSVDGGSSSSLPGLDTSHLQVSLNGNYVKVEISYPYQPVLAVIPGFFVTDDIDMNITLVSSYSMRVL</sequence>
<dbReference type="RefSeq" id="WP_255042896.1">
    <property type="nucleotide sequence ID" value="NZ_JANEYT010000025.1"/>
</dbReference>
<dbReference type="InterPro" id="IPR012495">
    <property type="entry name" value="TadE-like_dom"/>
</dbReference>
<proteinExistence type="predicted"/>
<dbReference type="EMBL" id="JANEYT010000025">
    <property type="protein sequence ID" value="MCQ1058868.1"/>
    <property type="molecule type" value="Genomic_DNA"/>
</dbReference>
<evidence type="ECO:0000313" key="3">
    <source>
        <dbReference type="EMBL" id="MCQ1058868.1"/>
    </source>
</evidence>
<evidence type="ECO:0000313" key="4">
    <source>
        <dbReference type="Proteomes" id="UP001524460"/>
    </source>
</evidence>
<dbReference type="Pfam" id="PF07811">
    <property type="entry name" value="TadE"/>
    <property type="match status" value="1"/>
</dbReference>
<protein>
    <submittedName>
        <fullName evidence="3">Pilus assembly protein</fullName>
    </submittedName>
</protein>
<keyword evidence="1" id="KW-0812">Transmembrane</keyword>
<comment type="caution">
    <text evidence="3">The sequence shown here is derived from an EMBL/GenBank/DDBJ whole genome shotgun (WGS) entry which is preliminary data.</text>
</comment>
<feature type="transmembrane region" description="Helical" evidence="1">
    <location>
        <begin position="12"/>
        <end position="30"/>
    </location>
</feature>